<gene>
    <name evidence="7" type="ORF">TBRA_LOCUS901</name>
</gene>
<organism evidence="7 8">
    <name type="scientific">Trichogramma brassicae</name>
    <dbReference type="NCBI Taxonomy" id="86971"/>
    <lineage>
        <taxon>Eukaryota</taxon>
        <taxon>Metazoa</taxon>
        <taxon>Ecdysozoa</taxon>
        <taxon>Arthropoda</taxon>
        <taxon>Hexapoda</taxon>
        <taxon>Insecta</taxon>
        <taxon>Pterygota</taxon>
        <taxon>Neoptera</taxon>
        <taxon>Endopterygota</taxon>
        <taxon>Hymenoptera</taxon>
        <taxon>Apocrita</taxon>
        <taxon>Proctotrupomorpha</taxon>
        <taxon>Chalcidoidea</taxon>
        <taxon>Trichogrammatidae</taxon>
        <taxon>Trichogramma</taxon>
    </lineage>
</organism>
<dbReference type="EMBL" id="CADCXV010000191">
    <property type="protein sequence ID" value="CAB0028764.1"/>
    <property type="molecule type" value="Genomic_DNA"/>
</dbReference>
<keyword evidence="1 5" id="KW-0349">Heme</keyword>
<dbReference type="PROSITE" id="PS50255">
    <property type="entry name" value="CYTOCHROME_B5_2"/>
    <property type="match status" value="1"/>
</dbReference>
<dbReference type="PANTHER" id="PTHR19359:SF95">
    <property type="entry name" value="CYTOCHROME B5 TYPE B"/>
    <property type="match status" value="1"/>
</dbReference>
<dbReference type="PRINTS" id="PR00363">
    <property type="entry name" value="CYTOCHROMEB5"/>
</dbReference>
<dbReference type="SMART" id="SM01117">
    <property type="entry name" value="Cyt-b5"/>
    <property type="match status" value="1"/>
</dbReference>
<evidence type="ECO:0000256" key="2">
    <source>
        <dbReference type="ARBA" id="ARBA00022723"/>
    </source>
</evidence>
<dbReference type="InterPro" id="IPR036400">
    <property type="entry name" value="Cyt_B5-like_heme/steroid_sf"/>
</dbReference>
<evidence type="ECO:0000256" key="4">
    <source>
        <dbReference type="ARBA" id="ARBA00038168"/>
    </source>
</evidence>
<feature type="domain" description="Cytochrome b5 heme-binding" evidence="6">
    <location>
        <begin position="5"/>
        <end position="83"/>
    </location>
</feature>
<dbReference type="InterPro" id="IPR001199">
    <property type="entry name" value="Cyt_B5-like_heme/steroid-bd"/>
</dbReference>
<dbReference type="OrthoDB" id="260091at2759"/>
<name>A0A6H5HV29_9HYME</name>
<sequence>MPEEKPTYTKDQVAQNNGQNGARTWIIIRSVVYDVTDYLDEHPGGAELLGEYAGGDATRGFDDFGHSSDAVKKLKRFEIGTFDKVRH</sequence>
<evidence type="ECO:0000313" key="7">
    <source>
        <dbReference type="EMBL" id="CAB0028764.1"/>
    </source>
</evidence>
<protein>
    <recommendedName>
        <fullName evidence="6">Cytochrome b5 heme-binding domain-containing protein</fullName>
    </recommendedName>
</protein>
<comment type="similarity">
    <text evidence="4 5">Belongs to the cytochrome b5 family.</text>
</comment>
<dbReference type="InterPro" id="IPR018506">
    <property type="entry name" value="Cyt_B5_heme-BS"/>
</dbReference>
<reference evidence="7 8" key="1">
    <citation type="submission" date="2020-02" db="EMBL/GenBank/DDBJ databases">
        <authorList>
            <person name="Ferguson B K."/>
        </authorList>
    </citation>
    <scope>NUCLEOTIDE SEQUENCE [LARGE SCALE GENOMIC DNA]</scope>
</reference>
<dbReference type="InterPro" id="IPR050668">
    <property type="entry name" value="Cytochrome_b5"/>
</dbReference>
<dbReference type="AlphaFoldDB" id="A0A6H5HV29"/>
<dbReference type="GO" id="GO:0016020">
    <property type="term" value="C:membrane"/>
    <property type="evidence" value="ECO:0007669"/>
    <property type="project" value="TreeGrafter"/>
</dbReference>
<keyword evidence="3 5" id="KW-0408">Iron</keyword>
<keyword evidence="8" id="KW-1185">Reference proteome</keyword>
<accession>A0A6H5HV29</accession>
<dbReference type="PROSITE" id="PS00191">
    <property type="entry name" value="CYTOCHROME_B5_1"/>
    <property type="match status" value="1"/>
</dbReference>
<dbReference type="SUPFAM" id="SSF55856">
    <property type="entry name" value="Cytochrome b5-like heme/steroid binding domain"/>
    <property type="match status" value="1"/>
</dbReference>
<keyword evidence="2 5" id="KW-0479">Metal-binding</keyword>
<dbReference type="GO" id="GO:0046872">
    <property type="term" value="F:metal ion binding"/>
    <property type="evidence" value="ECO:0007669"/>
    <property type="project" value="UniProtKB-UniRule"/>
</dbReference>
<evidence type="ECO:0000256" key="5">
    <source>
        <dbReference type="RuleBase" id="RU362121"/>
    </source>
</evidence>
<dbReference type="Pfam" id="PF00173">
    <property type="entry name" value="Cyt-b5"/>
    <property type="match status" value="1"/>
</dbReference>
<dbReference type="PANTHER" id="PTHR19359">
    <property type="entry name" value="CYTOCHROME B5"/>
    <property type="match status" value="1"/>
</dbReference>
<dbReference type="GO" id="GO:0020037">
    <property type="term" value="F:heme binding"/>
    <property type="evidence" value="ECO:0007669"/>
    <property type="project" value="UniProtKB-UniRule"/>
</dbReference>
<proteinExistence type="inferred from homology"/>
<evidence type="ECO:0000256" key="1">
    <source>
        <dbReference type="ARBA" id="ARBA00022617"/>
    </source>
</evidence>
<dbReference type="Proteomes" id="UP000479190">
    <property type="component" value="Unassembled WGS sequence"/>
</dbReference>
<evidence type="ECO:0000259" key="6">
    <source>
        <dbReference type="PROSITE" id="PS50255"/>
    </source>
</evidence>
<evidence type="ECO:0000256" key="3">
    <source>
        <dbReference type="ARBA" id="ARBA00023004"/>
    </source>
</evidence>
<dbReference type="Gene3D" id="3.10.120.10">
    <property type="entry name" value="Cytochrome b5-like heme/steroid binding domain"/>
    <property type="match status" value="1"/>
</dbReference>
<evidence type="ECO:0000313" key="8">
    <source>
        <dbReference type="Proteomes" id="UP000479190"/>
    </source>
</evidence>